<dbReference type="RefSeq" id="WP_257594791.1">
    <property type="nucleotide sequence ID" value="NZ_JANKHH010000003.1"/>
</dbReference>
<accession>A0ABT1XMY7</accession>
<dbReference type="SUPFAM" id="SSF56059">
    <property type="entry name" value="Glutathione synthetase ATP-binding domain-like"/>
    <property type="match status" value="1"/>
</dbReference>
<dbReference type="Gene3D" id="3.30.1490.20">
    <property type="entry name" value="ATP-grasp fold, A domain"/>
    <property type="match status" value="1"/>
</dbReference>
<dbReference type="InterPro" id="IPR053191">
    <property type="entry name" value="DcsG_Biosynth_Enzyme"/>
</dbReference>
<evidence type="ECO:0000313" key="2">
    <source>
        <dbReference type="Proteomes" id="UP001206067"/>
    </source>
</evidence>
<dbReference type="Proteomes" id="UP001206067">
    <property type="component" value="Unassembled WGS sequence"/>
</dbReference>
<reference evidence="1 2" key="1">
    <citation type="submission" date="2022-08" db="EMBL/GenBank/DDBJ databases">
        <title>Polyphasic taxonomy analysis of Qipengyuania sp.RS5-5.</title>
        <authorList>
            <person name="Xamxidin M."/>
            <person name="Wu M."/>
        </authorList>
    </citation>
    <scope>NUCLEOTIDE SEQUENCE [LARGE SCALE GENOMIC DNA]</scope>
    <source>
        <strain evidence="1 2">RS5-5</strain>
    </source>
</reference>
<sequence length="293" mass="31608">MTKIGFLACPGTLPGSPVRRADAFEHDEQVAALRAGFGPAGLELVEIDWHAPLETLAAYPLVLLGTVWDYHDHEASFLAKMEALAARGVQVCNPAELVRWNIDKAYLRELAAAGAQTIPTLWPDDPTGADIAAAFDHFGCTQLVIKRRVGAGAEGQLMVTRGTAPPADWRYGHRAMVQPFLPAIVAEGETSFVFIDGHFGHAIRKTAAPGDYRIQSIYGGREQAVDPLPSEVAAAAAVVRAIPGEAPLYARIDMIRHDGALAVMEAEMIEPFLYPAQGPQLGQRMAEAVLRRL</sequence>
<comment type="caution">
    <text evidence="1">The sequence shown here is derived from an EMBL/GenBank/DDBJ whole genome shotgun (WGS) entry which is preliminary data.</text>
</comment>
<gene>
    <name evidence="1" type="ORF">NSO95_03605</name>
</gene>
<evidence type="ECO:0008006" key="3">
    <source>
        <dbReference type="Google" id="ProtNLM"/>
    </source>
</evidence>
<dbReference type="InterPro" id="IPR013815">
    <property type="entry name" value="ATP_grasp_subdomain_1"/>
</dbReference>
<protein>
    <recommendedName>
        <fullName evidence="3">Prokaryotic glutathione synthetase ATP-binding domain-containing protein</fullName>
    </recommendedName>
</protein>
<dbReference type="Gene3D" id="3.40.50.20">
    <property type="match status" value="1"/>
</dbReference>
<dbReference type="PANTHER" id="PTHR39217:SF1">
    <property type="entry name" value="GLUTATHIONE SYNTHETASE"/>
    <property type="match status" value="1"/>
</dbReference>
<name>A0ABT1XMY7_9SPHN</name>
<proteinExistence type="predicted"/>
<dbReference type="Gene3D" id="3.30.470.20">
    <property type="entry name" value="ATP-grasp fold, B domain"/>
    <property type="match status" value="1"/>
</dbReference>
<keyword evidence="2" id="KW-1185">Reference proteome</keyword>
<organism evidence="1 2">
    <name type="scientific">Parerythrobacter lacustris</name>
    <dbReference type="NCBI Taxonomy" id="2969984"/>
    <lineage>
        <taxon>Bacteria</taxon>
        <taxon>Pseudomonadati</taxon>
        <taxon>Pseudomonadota</taxon>
        <taxon>Alphaproteobacteria</taxon>
        <taxon>Sphingomonadales</taxon>
        <taxon>Erythrobacteraceae</taxon>
        <taxon>Parerythrobacter</taxon>
    </lineage>
</organism>
<dbReference type="EMBL" id="JANKHH010000003">
    <property type="protein sequence ID" value="MCR2833020.1"/>
    <property type="molecule type" value="Genomic_DNA"/>
</dbReference>
<evidence type="ECO:0000313" key="1">
    <source>
        <dbReference type="EMBL" id="MCR2833020.1"/>
    </source>
</evidence>
<dbReference type="PANTHER" id="PTHR39217">
    <property type="match status" value="1"/>
</dbReference>